<sequence length="400" mass="43008">MKRALIILFSFVLAFSLAGTASAASTAGKSTGPAVVVKLILNGKATDLGSTGLYVSKGKAYAEYGALFKLLGYETEFDNTMKAIHAVAESVEIYASVDGDVAFMNDKTVPSKGEVVQSNGHTYIGIRFAGALTNHKVAWNGKTKTISLSYQGPTDEQKAAVYEVFNKMLLVEAAGDIDGLLGLFSDDTELDKDGIVENWKTTKTKTIVENKAIESYSDTEAVAIVVENTKKVSGAFFPDNKSQTRYTLHKAKDGSWKIFDIEVLDLQYTNIPGLFEQAASIPDAEKTAIGTVFADQLKAANAKDVEAYIATMTDIPDKDTLKTTLAQFFKSASMKVSADKWTIVDYNGSDKATLLASTISEVTINGQTAKVHSVVLNDAVKADGKWLLKADAAILLSEQL</sequence>
<dbReference type="OrthoDB" id="1954422at2"/>
<keyword evidence="1" id="KW-0732">Signal</keyword>
<evidence type="ECO:0000256" key="1">
    <source>
        <dbReference type="SAM" id="SignalP"/>
    </source>
</evidence>
<evidence type="ECO:0000259" key="2">
    <source>
        <dbReference type="Pfam" id="PF07833"/>
    </source>
</evidence>
<protein>
    <recommendedName>
        <fullName evidence="2">Copper amine oxidase-like N-terminal domain-containing protein</fullName>
    </recommendedName>
</protein>
<reference evidence="3 4" key="1">
    <citation type="submission" date="2018-10" db="EMBL/GenBank/DDBJ databases">
        <title>Cohnella sp. M2MS4P-1, whole genome shotgun sequence.</title>
        <authorList>
            <person name="Tuo L."/>
        </authorList>
    </citation>
    <scope>NUCLEOTIDE SEQUENCE [LARGE SCALE GENOMIC DNA]</scope>
    <source>
        <strain evidence="3 4">M2MS4P-1</strain>
    </source>
</reference>
<organism evidence="3 4">
    <name type="scientific">Cohnella endophytica</name>
    <dbReference type="NCBI Taxonomy" id="2419778"/>
    <lineage>
        <taxon>Bacteria</taxon>
        <taxon>Bacillati</taxon>
        <taxon>Bacillota</taxon>
        <taxon>Bacilli</taxon>
        <taxon>Bacillales</taxon>
        <taxon>Paenibacillaceae</taxon>
        <taxon>Cohnella</taxon>
    </lineage>
</organism>
<dbReference type="InterPro" id="IPR012854">
    <property type="entry name" value="Cu_amine_oxidase-like_N"/>
</dbReference>
<keyword evidence="4" id="KW-1185">Reference proteome</keyword>
<dbReference type="EMBL" id="RBZM01000008">
    <property type="protein sequence ID" value="RKP50116.1"/>
    <property type="molecule type" value="Genomic_DNA"/>
</dbReference>
<proteinExistence type="predicted"/>
<feature type="signal peptide" evidence="1">
    <location>
        <begin position="1"/>
        <end position="23"/>
    </location>
</feature>
<dbReference type="AlphaFoldDB" id="A0A494XN41"/>
<gene>
    <name evidence="3" type="ORF">D7Z26_20115</name>
</gene>
<dbReference type="RefSeq" id="WP_120978799.1">
    <property type="nucleotide sequence ID" value="NZ_RBZM01000008.1"/>
</dbReference>
<dbReference type="InterPro" id="IPR032710">
    <property type="entry name" value="NTF2-like_dom_sf"/>
</dbReference>
<evidence type="ECO:0000313" key="4">
    <source>
        <dbReference type="Proteomes" id="UP000282076"/>
    </source>
</evidence>
<dbReference type="SUPFAM" id="SSF55383">
    <property type="entry name" value="Copper amine oxidase, domain N"/>
    <property type="match status" value="1"/>
</dbReference>
<feature type="domain" description="Copper amine oxidase-like N-terminal" evidence="2">
    <location>
        <begin position="41"/>
        <end position="147"/>
    </location>
</feature>
<evidence type="ECO:0000313" key="3">
    <source>
        <dbReference type="EMBL" id="RKP50116.1"/>
    </source>
</evidence>
<dbReference type="Proteomes" id="UP000282076">
    <property type="component" value="Unassembled WGS sequence"/>
</dbReference>
<accession>A0A494XN41</accession>
<dbReference type="Pfam" id="PF07833">
    <property type="entry name" value="Cu_amine_oxidN1"/>
    <property type="match status" value="1"/>
</dbReference>
<comment type="caution">
    <text evidence="3">The sequence shown here is derived from an EMBL/GenBank/DDBJ whole genome shotgun (WGS) entry which is preliminary data.</text>
</comment>
<feature type="chain" id="PRO_5019787469" description="Copper amine oxidase-like N-terminal domain-containing protein" evidence="1">
    <location>
        <begin position="24"/>
        <end position="400"/>
    </location>
</feature>
<dbReference type="SUPFAM" id="SSF54427">
    <property type="entry name" value="NTF2-like"/>
    <property type="match status" value="2"/>
</dbReference>
<dbReference type="InterPro" id="IPR036582">
    <property type="entry name" value="Mao_N_sf"/>
</dbReference>
<name>A0A494XN41_9BACL</name>